<evidence type="ECO:0000256" key="1">
    <source>
        <dbReference type="ARBA" id="ARBA00022737"/>
    </source>
</evidence>
<protein>
    <submittedName>
        <fullName evidence="6">Parallel beta-helix repeat protein</fullName>
    </submittedName>
</protein>
<dbReference type="STRING" id="760192.Halhy_1129"/>
<accession>F4KRN8</accession>
<feature type="domain" description="Right handed beta helix" evidence="5">
    <location>
        <begin position="530"/>
        <end position="623"/>
    </location>
</feature>
<evidence type="ECO:0000259" key="4">
    <source>
        <dbReference type="Pfam" id="PF07705"/>
    </source>
</evidence>
<feature type="domain" description="CARDB" evidence="4">
    <location>
        <begin position="1758"/>
        <end position="1868"/>
    </location>
</feature>
<dbReference type="GO" id="GO:0006511">
    <property type="term" value="P:ubiquitin-dependent protein catabolic process"/>
    <property type="evidence" value="ECO:0007669"/>
    <property type="project" value="TreeGrafter"/>
</dbReference>
<keyword evidence="7" id="KW-1185">Reference proteome</keyword>
<dbReference type="Pfam" id="PF13229">
    <property type="entry name" value="Beta_helix"/>
    <property type="match status" value="6"/>
</dbReference>
<dbReference type="RefSeq" id="WP_013763582.1">
    <property type="nucleotide sequence ID" value="NC_015510.1"/>
</dbReference>
<dbReference type="Gene3D" id="2.160.20.10">
    <property type="entry name" value="Single-stranded right-handed beta-helix, Pectin lyase-like"/>
    <property type="match status" value="4"/>
</dbReference>
<dbReference type="SUPFAM" id="SSF51126">
    <property type="entry name" value="Pectin lyase-like"/>
    <property type="match status" value="5"/>
</dbReference>
<feature type="region of interest" description="Disordered" evidence="2">
    <location>
        <begin position="90"/>
        <end position="110"/>
    </location>
</feature>
<sequence>MRVFVTILLMIYIVQKFQAQTTVNTTINNNTVWTTAGSPYLVGSSASIATGATLTIQPGVVVKFINDLDDFIVNGNIVAQGTSAQPIVFSSSKDDQYGGDSNKDGTATRPTDRDWRSILIKANNGAGSIFSNCLFRYGGYYFNSSATIEIEGSNATISECTFFNVNKAILVRQGGKPSVSKCRFENVTIMAITISLGSEPLLAENTYVKNGINGLGILGGSYLQTASYLLKKINNQSFPFQSYVIEGAITLEPSVNLSIEPGVVIKFASQYVEYSFRGNLKAEGTAAEPIVFTSIKDDEYGGDSNNDGTASKPSDQDWRSINVNNSVSSLKNCLFRYGGYYFGGDAALDIGNSNPRIESCTFFNNHKSLFISQGAAPSINNCTFRESSSIPVSIALSANPTFENNNFINNKINGLGIISLTYTGSANYTLNKINSTQFPFNAYVIDNALALSQNVSLTIEAGVIIKFADQNDEYVFNGRIKAEGTIDEPIIFTSIKDDEFGGDTNNDGAGTQASPQDWRSMLIQNNQSSLKFCTFRYGGYYFTGTEAALRIGNGVSPTVTSCHFYRVNQAIITGINAAPTVSDCFFSECTNAPVSIFLSSKPKFSNNTFSNNAINAIGLVGGTYATAGDYTLSKTTALINDNNIAYYLSESLILASNVSLTIDPGVIIKLKGVANGSEVSITVNGKLTARGSAETPIIFTSSRDDAFGGDTHNDGNSSRPAIGDWFSIIINSNAGVNSVFEHCQFRYGGFLRGPVVSQYGAIRTLGSSAPSMMNCSFFANSHGLMIGNGSKPNISNCTFTSSGWTPISLGLGALPTFSNNIFLRNNINAVGIVAGDYTGTANYTLNKLNLAGIDNVSYFVQQDITLGKDISLTIKPGVVIKFYKPRVRGDNSSVKVDGQIIATGTTAEPIVFTSVADDEYAGDSGNDGTSIKPNYGDWYGLVISNETRDSKFENCIFRYGGFFNQENENGFGTVRAVGKSKPSISNCSFQYNAIGIVAADFSTPSIKGNNFVDCEGTALSMALTANPLFEENKIDRLSIGAIGLIPGTYNSRGDFSLKKVDFAGIKNIPYFIDGSIQLESGFNWIIEPGVVVKLAEQADKFYNHRIIINGSIRAEGTPGESIIFTSANDDEFGGNIYSDGSNNPPERGDWLGIILNNNNNSRFKYCKFRYGGFSTQSPQYGVLRINNSSPSLLSKCEFTSNTRGVVVAGTSTVTLDSCDFSKNLIGLYKEGGNVRVKESNIFGNIDFGVQNATTVDVDATLNWWGDSTGPQHPQKNPSGKGNKVSNYVLFEPWQQQKITFKNDVGIASILGPNTRCNLSSTETIRVTIANYGSVVQTGFEIIVLVNGLEKVRENVGVLQVVNQTTTEYTLRSKIDLSAYAEYELQVFTVLNNDQNVYNDGKIITVENYRPISSNTQFSSLLPANGKLEVEAIEAFFSWSPIENATSYDLFVWLAVQAEPTIPTVAGLTGLNYQFSQELAYGAQYRWKIVAHNPCTSVSSSVQTFTVKSLPDLVIRQIKVPNEPFSGQITEITWETVNQGTNNTGIVRWYDAVFLSQDSVLNIDSDYYLGAVYNDIALNPGEGYTQMGQFAFPKEVENRNYVFVVADYFNYIRELNDNNNRRLAETNIKLTSPPDLTVSSVITPFNAFSEQFIPISYTVKNIGQGPTVEVSWRDRIYLSTDPELETNRATLLGTYSNFGNLLPGQTYTRKENIALPKGIAGKYFIHVRTDLDNRVFEYAYEENNVGSSDTMEITLTPPPDLQISSFQPPLSASNGERVTLRWTVSNLGASRARGNWNDEIYISKFPVFNQQAMFIGSQFQYNRELPPNANYIGTLEVGIPNNITGTHYFFIVTDANNTIFEFNRENNNVRRSEQSVNILSPDLTVQRVSIPNTVISGQSINVAWTVQNNGSGVLQNITRRDVIFLSRNSTFDLTTAIRLDSLEYGGQLQAGQSINRQKNITIPDGIDGRYYLWVFTDANQKIFENGSESNNLAQAVLDISLAPWPDLQVTKIEGVPDKMIAGNLLQLTYTVQNQGQGNVTNQVWKDRIYISASPNWQLELAKPLQDLDIVQSLPAQASYMRSISFNLPMLPGIASTGVYYLYVFADATNALYEHTDEGNNTLRSIPINISAPPPVDFEVFAVQADVTDTLQSGQKINVRWQVKNTGSSTELWDYYFWYDGIYLSKDQKWDAGDQFIFDWTEQGPLEEQNEYEDRQSFVLPPGISGDYFLLLVSDHTGLVRDGNPQNNVRSLSGNQAIHFKKRNYADLTLFDYQINSTAIAGQPLKLSWKVKNSGEGSTLGNAWADKAYLSTDIRLDNFDPSIFTFSRNGALAPRQEYQVNAEAVLPISAKGNYVLWLKTDANNNEFEVPSEQNNALSLPIDVMVPPPADLQVAAIQHPDSTLVGDELTVEWISVNRGTNPVNGRWQDFVYLSKDNQWDLSDRALGSKVIEGSLPPGGQSKHDLKVSVPGLETGKYHVIIQTDGLNNIIERNDTNNIGVSSKTLQVGVKTLPLEVLTADLLQNDQNLYYKIEIPDSLATETLLVTLQGDSLSGVNEIFLSYEKTPSRSDHEASSSIPFTSKQQIIVPSLKPGTYYLLAFGNNRRIQQQNVTFLAQIVPFEIRNIQSNRGGNSGTVTVKIEGGKFEEAMIWTLKSDAGQIITAYNVYFVNSTQAFVTFNLRGVALGQYDVQAQKASGDLAVLSKGFEVVEGSSLGNGIGAPNNGFVCSIENTDTDELISTAALHPPNTRLNRVVTMRIQYANVGNVDIPTPTRFLFSLEKAPISFTTNGLAQNTHELLLEFVDKDGPPGILRPGSSGSIVVYTKAVALLRFLLTE</sequence>
<reference evidence="6 7" key="1">
    <citation type="journal article" date="2011" name="Stand. Genomic Sci.">
        <title>Complete genome sequence of Haliscomenobacter hydrossis type strain (O).</title>
        <authorList>
            <consortium name="US DOE Joint Genome Institute (JGI-PGF)"/>
            <person name="Daligault H."/>
            <person name="Lapidus A."/>
            <person name="Zeytun A."/>
            <person name="Nolan M."/>
            <person name="Lucas S."/>
            <person name="Del Rio T.G."/>
            <person name="Tice H."/>
            <person name="Cheng J.F."/>
            <person name="Tapia R."/>
            <person name="Han C."/>
            <person name="Goodwin L."/>
            <person name="Pitluck S."/>
            <person name="Liolios K."/>
            <person name="Pagani I."/>
            <person name="Ivanova N."/>
            <person name="Huntemann M."/>
            <person name="Mavromatis K."/>
            <person name="Mikhailova N."/>
            <person name="Pati A."/>
            <person name="Chen A."/>
            <person name="Palaniappan K."/>
            <person name="Land M."/>
            <person name="Hauser L."/>
            <person name="Brambilla E.M."/>
            <person name="Rohde M."/>
            <person name="Verbarg S."/>
            <person name="Goker M."/>
            <person name="Bristow J."/>
            <person name="Eisen J.A."/>
            <person name="Markowitz V."/>
            <person name="Hugenholtz P."/>
            <person name="Kyrpides N.C."/>
            <person name="Klenk H.P."/>
            <person name="Woyke T."/>
        </authorList>
    </citation>
    <scope>NUCLEOTIDE SEQUENCE [LARGE SCALE GENOMIC DNA]</scope>
    <source>
        <strain evidence="7">ATCC 27775 / DSM 1100 / LMG 10767 / O</strain>
    </source>
</reference>
<dbReference type="eggNOG" id="COG1572">
    <property type="taxonomic scope" value="Bacteria"/>
</dbReference>
<feature type="chain" id="PRO_5003315954" evidence="3">
    <location>
        <begin position="20"/>
        <end position="2832"/>
    </location>
</feature>
<name>F4KRN8_HALH1</name>
<feature type="domain" description="Right handed beta helix" evidence="5">
    <location>
        <begin position="321"/>
        <end position="419"/>
    </location>
</feature>
<dbReference type="InterPro" id="IPR012334">
    <property type="entry name" value="Pectin_lyas_fold"/>
</dbReference>
<dbReference type="InterPro" id="IPR006626">
    <property type="entry name" value="PbH1"/>
</dbReference>
<evidence type="ECO:0000313" key="6">
    <source>
        <dbReference type="EMBL" id="AEE49027.1"/>
    </source>
</evidence>
<feature type="compositionally biased region" description="Polar residues" evidence="2">
    <location>
        <begin position="303"/>
        <end position="317"/>
    </location>
</feature>
<evidence type="ECO:0000256" key="2">
    <source>
        <dbReference type="SAM" id="MobiDB-lite"/>
    </source>
</evidence>
<dbReference type="InterPro" id="IPR011050">
    <property type="entry name" value="Pectin_lyase_fold/virulence"/>
</dbReference>
<dbReference type="PANTHER" id="PTHR22990">
    <property type="entry name" value="F-BOX ONLY PROTEIN"/>
    <property type="match status" value="1"/>
</dbReference>
<dbReference type="OrthoDB" id="1081439at2"/>
<dbReference type="Gene3D" id="2.60.120.380">
    <property type="match status" value="1"/>
</dbReference>
<feature type="domain" description="Right handed beta helix" evidence="5">
    <location>
        <begin position="937"/>
        <end position="1045"/>
    </location>
</feature>
<feature type="domain" description="Right handed beta helix" evidence="5">
    <location>
        <begin position="118"/>
        <end position="221"/>
    </location>
</feature>
<dbReference type="HOGENOM" id="CLU_226724_0_0_10"/>
<dbReference type="InterPro" id="IPR039448">
    <property type="entry name" value="Beta_helix"/>
</dbReference>
<feature type="region of interest" description="Disordered" evidence="2">
    <location>
        <begin position="298"/>
        <end position="317"/>
    </location>
</feature>
<dbReference type="PANTHER" id="PTHR22990:SF15">
    <property type="entry name" value="F-BOX ONLY PROTEIN 10"/>
    <property type="match status" value="1"/>
</dbReference>
<feature type="domain" description="CARDB" evidence="4">
    <location>
        <begin position="2004"/>
        <end position="2121"/>
    </location>
</feature>
<proteinExistence type="predicted"/>
<feature type="domain" description="CARDB" evidence="4">
    <location>
        <begin position="1633"/>
        <end position="1744"/>
    </location>
</feature>
<keyword evidence="3" id="KW-0732">Signal</keyword>
<feature type="domain" description="CARDB" evidence="4">
    <location>
        <begin position="2387"/>
        <end position="2495"/>
    </location>
</feature>
<evidence type="ECO:0000256" key="3">
    <source>
        <dbReference type="SAM" id="SignalP"/>
    </source>
</evidence>
<dbReference type="Pfam" id="PF07705">
    <property type="entry name" value="CARDB"/>
    <property type="match status" value="6"/>
</dbReference>
<dbReference type="Proteomes" id="UP000008461">
    <property type="component" value="Chromosome"/>
</dbReference>
<dbReference type="SMART" id="SM00710">
    <property type="entry name" value="PbH1"/>
    <property type="match status" value="13"/>
</dbReference>
<dbReference type="InterPro" id="IPR011635">
    <property type="entry name" value="CARDB"/>
</dbReference>
<evidence type="ECO:0000259" key="5">
    <source>
        <dbReference type="Pfam" id="PF13229"/>
    </source>
</evidence>
<evidence type="ECO:0000313" key="7">
    <source>
        <dbReference type="Proteomes" id="UP000008461"/>
    </source>
</evidence>
<dbReference type="InterPro" id="IPR013783">
    <property type="entry name" value="Ig-like_fold"/>
</dbReference>
<keyword evidence="1" id="KW-0677">Repeat</keyword>
<feature type="domain" description="Right handed beta helix" evidence="5">
    <location>
        <begin position="731"/>
        <end position="837"/>
    </location>
</feature>
<feature type="domain" description="CARDB" evidence="4">
    <location>
        <begin position="1879"/>
        <end position="1991"/>
    </location>
</feature>
<dbReference type="InterPro" id="IPR051550">
    <property type="entry name" value="SCF-Subunits/Alg-Epimerases"/>
</dbReference>
<gene>
    <name evidence="6" type="ordered locus">Halhy_1129</name>
</gene>
<feature type="domain" description="CARDB" evidence="4">
    <location>
        <begin position="1510"/>
        <end position="1620"/>
    </location>
</feature>
<dbReference type="EMBL" id="CP002691">
    <property type="protein sequence ID" value="AEE49027.1"/>
    <property type="molecule type" value="Genomic_DNA"/>
</dbReference>
<feature type="signal peptide" evidence="3">
    <location>
        <begin position="1"/>
        <end position="19"/>
    </location>
</feature>
<organism evidence="6 7">
    <name type="scientific">Haliscomenobacter hydrossis (strain ATCC 27775 / DSM 1100 / LMG 10767 / O)</name>
    <dbReference type="NCBI Taxonomy" id="760192"/>
    <lineage>
        <taxon>Bacteria</taxon>
        <taxon>Pseudomonadati</taxon>
        <taxon>Bacteroidota</taxon>
        <taxon>Saprospiria</taxon>
        <taxon>Saprospirales</taxon>
        <taxon>Haliscomenobacteraceae</taxon>
        <taxon>Haliscomenobacter</taxon>
    </lineage>
</organism>
<dbReference type="KEGG" id="hhy:Halhy_1129"/>
<reference key="2">
    <citation type="submission" date="2011-04" db="EMBL/GenBank/DDBJ databases">
        <title>Complete sequence of chromosome of Haliscomenobacter hydrossis DSM 1100.</title>
        <authorList>
            <consortium name="US DOE Joint Genome Institute (JGI-PGF)"/>
            <person name="Lucas S."/>
            <person name="Han J."/>
            <person name="Lapidus A."/>
            <person name="Bruce D."/>
            <person name="Goodwin L."/>
            <person name="Pitluck S."/>
            <person name="Peters L."/>
            <person name="Kyrpides N."/>
            <person name="Mavromatis K."/>
            <person name="Ivanova N."/>
            <person name="Ovchinnikova G."/>
            <person name="Pagani I."/>
            <person name="Daligault H."/>
            <person name="Detter J.C."/>
            <person name="Han C."/>
            <person name="Land M."/>
            <person name="Hauser L."/>
            <person name="Markowitz V."/>
            <person name="Cheng J.-F."/>
            <person name="Hugenholtz P."/>
            <person name="Woyke T."/>
            <person name="Wu D."/>
            <person name="Verbarg S."/>
            <person name="Frueling A."/>
            <person name="Brambilla E."/>
            <person name="Klenk H.-P."/>
            <person name="Eisen J.A."/>
        </authorList>
    </citation>
    <scope>NUCLEOTIDE SEQUENCE</scope>
    <source>
        <strain>DSM 1100</strain>
    </source>
</reference>
<dbReference type="Gene3D" id="2.60.40.10">
    <property type="entry name" value="Immunoglobulins"/>
    <property type="match status" value="8"/>
</dbReference>
<feature type="domain" description="Right handed beta helix" evidence="5">
    <location>
        <begin position="1152"/>
        <end position="1256"/>
    </location>
</feature>